<feature type="domain" description="Thioredoxin-like fold" evidence="3">
    <location>
        <begin position="21"/>
        <end position="122"/>
    </location>
</feature>
<comment type="similarity">
    <text evidence="1">Belongs to the FAX family.</text>
</comment>
<dbReference type="Proteomes" id="UP001322138">
    <property type="component" value="Unassembled WGS sequence"/>
</dbReference>
<dbReference type="SFLD" id="SFLDS00019">
    <property type="entry name" value="Glutathione_Transferase_(cytos"/>
    <property type="match status" value="1"/>
</dbReference>
<evidence type="ECO:0000313" key="5">
    <source>
        <dbReference type="Proteomes" id="UP001322138"/>
    </source>
</evidence>
<dbReference type="PANTHER" id="PTHR12289:SF41">
    <property type="entry name" value="FAILED AXON CONNECTIONS-RELATED"/>
    <property type="match status" value="1"/>
</dbReference>
<dbReference type="InterPro" id="IPR050931">
    <property type="entry name" value="Mito_Protein_Transport_Metaxin"/>
</dbReference>
<dbReference type="GeneID" id="87895643"/>
<sequence length="273" mass="31008">MATPITLNRNFPPTPNHVWSPFVNKLELRLRLSSIPYTTASGSLPQSPNRKIPYMSYQPSPNHIPELLGDSTLITKRLISDHLLPDLNSALSPAEKALDLSIRALLEDKLQFFNTREQWVDNYYPMREGILGQGGAGLPWVMQWLIGGKIYKDIIRTLYGQGTGRYSSDEVRVLKEEVWEAINAFVMEGRNKTLARRRGKGDNSDDKPFWVLGGEGPTEADCTLYGMVAGRLMCSSAAPETGRLVRGYPALVEYARRIHDRYFEEYDLWEEEI</sequence>
<dbReference type="InterPro" id="IPR040079">
    <property type="entry name" value="Glutathione_S-Trfase"/>
</dbReference>
<dbReference type="SFLD" id="SFLDG01180">
    <property type="entry name" value="SUF1"/>
    <property type="match status" value="1"/>
</dbReference>
<gene>
    <name evidence="4" type="ORF">QC761_204340</name>
</gene>
<dbReference type="InterPro" id="IPR026928">
    <property type="entry name" value="FAX/IsoI-like"/>
</dbReference>
<dbReference type="InterPro" id="IPR012336">
    <property type="entry name" value="Thioredoxin-like_fold"/>
</dbReference>
<dbReference type="SFLD" id="SFLDG01200">
    <property type="entry name" value="SUF1.1"/>
    <property type="match status" value="1"/>
</dbReference>
<evidence type="ECO:0000259" key="3">
    <source>
        <dbReference type="Pfam" id="PF17172"/>
    </source>
</evidence>
<reference evidence="4 5" key="1">
    <citation type="journal article" date="2023" name="bioRxiv">
        <title>High-quality genome assemblies of four members of thePodospora anserinaspecies complex.</title>
        <authorList>
            <person name="Ament-Velasquez S.L."/>
            <person name="Vogan A.A."/>
            <person name="Wallerman O."/>
            <person name="Hartmann F."/>
            <person name="Gautier V."/>
            <person name="Silar P."/>
            <person name="Giraud T."/>
            <person name="Johannesson H."/>
        </authorList>
    </citation>
    <scope>NUCLEOTIDE SEQUENCE [LARGE SCALE GENOMIC DNA]</scope>
    <source>
        <strain evidence="4 5">CBS 112042</strain>
    </source>
</reference>
<evidence type="ECO:0000256" key="2">
    <source>
        <dbReference type="ARBA" id="ARBA00007409"/>
    </source>
</evidence>
<name>A0ABR0FSJ6_9PEZI</name>
<comment type="caution">
    <text evidence="4">The sequence shown here is derived from an EMBL/GenBank/DDBJ whole genome shotgun (WGS) entry which is preliminary data.</text>
</comment>
<dbReference type="PANTHER" id="PTHR12289">
    <property type="entry name" value="METAXIN RELATED"/>
    <property type="match status" value="1"/>
</dbReference>
<protein>
    <recommendedName>
        <fullName evidence="3">Thioredoxin-like fold domain-containing protein</fullName>
    </recommendedName>
</protein>
<keyword evidence="5" id="KW-1185">Reference proteome</keyword>
<comment type="similarity">
    <text evidence="2">Belongs to the GST superfamily.</text>
</comment>
<evidence type="ECO:0000313" key="4">
    <source>
        <dbReference type="EMBL" id="KAK4645757.1"/>
    </source>
</evidence>
<dbReference type="EMBL" id="JAFFGZ010000004">
    <property type="protein sequence ID" value="KAK4645757.1"/>
    <property type="molecule type" value="Genomic_DNA"/>
</dbReference>
<dbReference type="RefSeq" id="XP_062734733.1">
    <property type="nucleotide sequence ID" value="XM_062876161.1"/>
</dbReference>
<evidence type="ECO:0000256" key="1">
    <source>
        <dbReference type="ARBA" id="ARBA00006475"/>
    </source>
</evidence>
<accession>A0ABR0FSJ6</accession>
<dbReference type="Pfam" id="PF17172">
    <property type="entry name" value="GST_N_4"/>
    <property type="match status" value="1"/>
</dbReference>
<proteinExistence type="inferred from homology"/>
<organism evidence="4 5">
    <name type="scientific">Podospora bellae-mahoneyi</name>
    <dbReference type="NCBI Taxonomy" id="2093777"/>
    <lineage>
        <taxon>Eukaryota</taxon>
        <taxon>Fungi</taxon>
        <taxon>Dikarya</taxon>
        <taxon>Ascomycota</taxon>
        <taxon>Pezizomycotina</taxon>
        <taxon>Sordariomycetes</taxon>
        <taxon>Sordariomycetidae</taxon>
        <taxon>Sordariales</taxon>
        <taxon>Podosporaceae</taxon>
        <taxon>Podospora</taxon>
    </lineage>
</organism>